<dbReference type="GO" id="GO:0030170">
    <property type="term" value="F:pyridoxal phosphate binding"/>
    <property type="evidence" value="ECO:0007669"/>
    <property type="project" value="InterPro"/>
</dbReference>
<evidence type="ECO:0000259" key="4">
    <source>
        <dbReference type="Pfam" id="PF00155"/>
    </source>
</evidence>
<keyword evidence="1" id="KW-0032">Aminotransferase</keyword>
<dbReference type="InterPro" id="IPR050106">
    <property type="entry name" value="HistidinolP_aminotransfase"/>
</dbReference>
<dbReference type="CDD" id="cd00609">
    <property type="entry name" value="AAT_like"/>
    <property type="match status" value="1"/>
</dbReference>
<reference evidence="5" key="1">
    <citation type="submission" date="2018-05" db="EMBL/GenBank/DDBJ databases">
        <authorList>
            <person name="Lanie J.A."/>
            <person name="Ng W.-L."/>
            <person name="Kazmierczak K.M."/>
            <person name="Andrzejewski T.M."/>
            <person name="Davidsen T.M."/>
            <person name="Wayne K.J."/>
            <person name="Tettelin H."/>
            <person name="Glass J.I."/>
            <person name="Rusch D."/>
            <person name="Podicherti R."/>
            <person name="Tsui H.-C.T."/>
            <person name="Winkler M.E."/>
        </authorList>
    </citation>
    <scope>NUCLEOTIDE SEQUENCE</scope>
</reference>
<keyword evidence="3" id="KW-0663">Pyridoxal phosphate</keyword>
<sequence length="295" mass="32469">MKYEELVNPRVLEQPTYEPGKPIERVAEERGLETEGIVKLASNENPFGPSRKALAAAEDALRGVRLYPDGGGIALREKIARARGLQPDEVILGNGSNEIIELLGHAFLRPGDEVICGSLSFVVYRLVALLFRAQPVEISMPDFRHDLNAMREAVTEKTKLVFVASPNNPTGVANSSEEIVRFARELPDHVIFGFDEAYAEFLENPPDLLPLVREGRKVVCMRTFSKIHGLAGLRIGYGCGSAELAAILNRVRQPFNVNAIAQAAACAALEDTDHVSFCRRANEEGMLQWETGCKE</sequence>
<keyword evidence="2" id="KW-0808">Transferase</keyword>
<dbReference type="PANTHER" id="PTHR43643:SF3">
    <property type="entry name" value="HISTIDINOL-PHOSPHATE AMINOTRANSFERASE"/>
    <property type="match status" value="1"/>
</dbReference>
<evidence type="ECO:0000313" key="5">
    <source>
        <dbReference type="EMBL" id="SVD13894.1"/>
    </source>
</evidence>
<proteinExistence type="predicted"/>
<dbReference type="GO" id="GO:0008483">
    <property type="term" value="F:transaminase activity"/>
    <property type="evidence" value="ECO:0007669"/>
    <property type="project" value="UniProtKB-KW"/>
</dbReference>
<dbReference type="Pfam" id="PF00155">
    <property type="entry name" value="Aminotran_1_2"/>
    <property type="match status" value="1"/>
</dbReference>
<dbReference type="EMBL" id="UINC01131906">
    <property type="protein sequence ID" value="SVD13894.1"/>
    <property type="molecule type" value="Genomic_DNA"/>
</dbReference>
<name>A0A382SVF6_9ZZZZ</name>
<dbReference type="Gene3D" id="3.90.1150.10">
    <property type="entry name" value="Aspartate Aminotransferase, domain 1"/>
    <property type="match status" value="1"/>
</dbReference>
<feature type="non-terminal residue" evidence="5">
    <location>
        <position position="295"/>
    </location>
</feature>
<organism evidence="5">
    <name type="scientific">marine metagenome</name>
    <dbReference type="NCBI Taxonomy" id="408172"/>
    <lineage>
        <taxon>unclassified sequences</taxon>
        <taxon>metagenomes</taxon>
        <taxon>ecological metagenomes</taxon>
    </lineage>
</organism>
<protein>
    <recommendedName>
        <fullName evidence="4">Aminotransferase class I/classII large domain-containing protein</fullName>
    </recommendedName>
</protein>
<dbReference type="InterPro" id="IPR015422">
    <property type="entry name" value="PyrdxlP-dep_Trfase_small"/>
</dbReference>
<evidence type="ECO:0000256" key="2">
    <source>
        <dbReference type="ARBA" id="ARBA00022679"/>
    </source>
</evidence>
<dbReference type="SUPFAM" id="SSF53383">
    <property type="entry name" value="PLP-dependent transferases"/>
    <property type="match status" value="1"/>
</dbReference>
<dbReference type="InterPro" id="IPR015424">
    <property type="entry name" value="PyrdxlP-dep_Trfase"/>
</dbReference>
<evidence type="ECO:0000256" key="1">
    <source>
        <dbReference type="ARBA" id="ARBA00022576"/>
    </source>
</evidence>
<dbReference type="InterPro" id="IPR015421">
    <property type="entry name" value="PyrdxlP-dep_Trfase_major"/>
</dbReference>
<dbReference type="Gene3D" id="3.40.640.10">
    <property type="entry name" value="Type I PLP-dependent aspartate aminotransferase-like (Major domain)"/>
    <property type="match status" value="1"/>
</dbReference>
<gene>
    <name evidence="5" type="ORF">METZ01_LOCUS366748</name>
</gene>
<dbReference type="AlphaFoldDB" id="A0A382SVF6"/>
<dbReference type="PANTHER" id="PTHR43643">
    <property type="entry name" value="HISTIDINOL-PHOSPHATE AMINOTRANSFERASE 2"/>
    <property type="match status" value="1"/>
</dbReference>
<feature type="domain" description="Aminotransferase class I/classII large" evidence="4">
    <location>
        <begin position="37"/>
        <end position="275"/>
    </location>
</feature>
<evidence type="ECO:0000256" key="3">
    <source>
        <dbReference type="ARBA" id="ARBA00022898"/>
    </source>
</evidence>
<accession>A0A382SVF6</accession>
<dbReference type="InterPro" id="IPR004839">
    <property type="entry name" value="Aminotransferase_I/II_large"/>
</dbReference>